<evidence type="ECO:0000313" key="2">
    <source>
        <dbReference type="Proteomes" id="UP001566132"/>
    </source>
</evidence>
<evidence type="ECO:0000313" key="1">
    <source>
        <dbReference type="EMBL" id="KAL1493748.1"/>
    </source>
</evidence>
<accession>A0ABD1EIH4</accession>
<reference evidence="1 2" key="1">
    <citation type="submission" date="2024-05" db="EMBL/GenBank/DDBJ databases">
        <title>Genetic variation in Jamaican populations of the coffee berry borer (Hypothenemus hampei).</title>
        <authorList>
            <person name="Errbii M."/>
            <person name="Myrie A."/>
        </authorList>
    </citation>
    <scope>NUCLEOTIDE SEQUENCE [LARGE SCALE GENOMIC DNA]</scope>
    <source>
        <strain evidence="1">JA-Hopewell-2020-01-JO</strain>
        <tissue evidence="1">Whole body</tissue>
    </source>
</reference>
<comment type="caution">
    <text evidence="1">The sequence shown here is derived from an EMBL/GenBank/DDBJ whole genome shotgun (WGS) entry which is preliminary data.</text>
</comment>
<dbReference type="AlphaFoldDB" id="A0ABD1EIH4"/>
<name>A0ABD1EIH4_HYPHA</name>
<dbReference type="Proteomes" id="UP001566132">
    <property type="component" value="Unassembled WGS sequence"/>
</dbReference>
<dbReference type="EMBL" id="JBDJPC010000007">
    <property type="protein sequence ID" value="KAL1493748.1"/>
    <property type="molecule type" value="Genomic_DNA"/>
</dbReference>
<gene>
    <name evidence="1" type="ORF">ABEB36_009442</name>
</gene>
<proteinExistence type="predicted"/>
<keyword evidence="2" id="KW-1185">Reference proteome</keyword>
<organism evidence="1 2">
    <name type="scientific">Hypothenemus hampei</name>
    <name type="common">Coffee berry borer</name>
    <dbReference type="NCBI Taxonomy" id="57062"/>
    <lineage>
        <taxon>Eukaryota</taxon>
        <taxon>Metazoa</taxon>
        <taxon>Ecdysozoa</taxon>
        <taxon>Arthropoda</taxon>
        <taxon>Hexapoda</taxon>
        <taxon>Insecta</taxon>
        <taxon>Pterygota</taxon>
        <taxon>Neoptera</taxon>
        <taxon>Endopterygota</taxon>
        <taxon>Coleoptera</taxon>
        <taxon>Polyphaga</taxon>
        <taxon>Cucujiformia</taxon>
        <taxon>Curculionidae</taxon>
        <taxon>Scolytinae</taxon>
        <taxon>Hypothenemus</taxon>
    </lineage>
</organism>
<protein>
    <submittedName>
        <fullName evidence="1">Uncharacterized protein</fullName>
    </submittedName>
</protein>
<sequence>MIEEIYEKRIHTILTEEEKILMIQKSDERLRELVEILQKEFSERSPEEKNKAKEYEVYQGRLYKKGLRRYIKRHIRGCFECLIMKVPGGKRPELLHPPRIPQWPMLKVHLDHLGPFPKCKRGYMHILYNLARNKRKDGRIHK</sequence>